<evidence type="ECO:0000256" key="4">
    <source>
        <dbReference type="ARBA" id="ARBA00023242"/>
    </source>
</evidence>
<dbReference type="PROSITE" id="PS00027">
    <property type="entry name" value="HOMEOBOX_1"/>
    <property type="match status" value="1"/>
</dbReference>
<dbReference type="InterPro" id="IPR020479">
    <property type="entry name" value="HD_metazoa"/>
</dbReference>
<name>A0A8R2AT91_BOMMO</name>
<feature type="region of interest" description="Disordered" evidence="7">
    <location>
        <begin position="287"/>
        <end position="308"/>
    </location>
</feature>
<dbReference type="Pfam" id="PF00046">
    <property type="entry name" value="Homeodomain"/>
    <property type="match status" value="1"/>
</dbReference>
<evidence type="ECO:0000256" key="6">
    <source>
        <dbReference type="RuleBase" id="RU000682"/>
    </source>
</evidence>
<keyword evidence="4 5" id="KW-0539">Nucleus</keyword>
<proteinExistence type="predicted"/>
<feature type="region of interest" description="Disordered" evidence="7">
    <location>
        <begin position="23"/>
        <end position="44"/>
    </location>
</feature>
<feature type="region of interest" description="Disordered" evidence="7">
    <location>
        <begin position="201"/>
        <end position="220"/>
    </location>
</feature>
<reference evidence="10" key="1">
    <citation type="journal article" date="2008" name="Insect Biochem. Mol. Biol.">
        <title>The genome of a lepidopteran model insect, the silkworm Bombyx mori.</title>
        <authorList>
            <consortium name="International Silkworm Genome Consortium"/>
        </authorList>
    </citation>
    <scope>NUCLEOTIDE SEQUENCE [LARGE SCALE GENOMIC DNA]</scope>
    <source>
        <strain evidence="10">p50T</strain>
    </source>
</reference>
<dbReference type="AlphaFoldDB" id="A0A8R2AT91"/>
<reference evidence="9" key="2">
    <citation type="submission" date="2022-06" db="UniProtKB">
        <authorList>
            <consortium name="EnsemblMetazoa"/>
        </authorList>
    </citation>
    <scope>IDENTIFICATION</scope>
    <source>
        <strain evidence="9">p50T (Dazao)</strain>
    </source>
</reference>
<comment type="subcellular location">
    <subcellularLocation>
        <location evidence="1 5 6">Nucleus</location>
    </subcellularLocation>
</comment>
<dbReference type="CDD" id="cd00086">
    <property type="entry name" value="homeodomain"/>
    <property type="match status" value="1"/>
</dbReference>
<dbReference type="InterPro" id="IPR009057">
    <property type="entry name" value="Homeodomain-like_sf"/>
</dbReference>
<dbReference type="Proteomes" id="UP000005204">
    <property type="component" value="Unassembled WGS sequence"/>
</dbReference>
<protein>
    <recommendedName>
        <fullName evidence="8">Homeobox domain-containing protein</fullName>
    </recommendedName>
</protein>
<feature type="domain" description="Homeobox" evidence="8">
    <location>
        <begin position="137"/>
        <end position="197"/>
    </location>
</feature>
<dbReference type="GO" id="GO:0000978">
    <property type="term" value="F:RNA polymerase II cis-regulatory region sequence-specific DNA binding"/>
    <property type="evidence" value="ECO:0007669"/>
    <property type="project" value="TreeGrafter"/>
</dbReference>
<dbReference type="SUPFAM" id="SSF46689">
    <property type="entry name" value="Homeodomain-like"/>
    <property type="match status" value="1"/>
</dbReference>
<dbReference type="GO" id="GO:0005634">
    <property type="term" value="C:nucleus"/>
    <property type="evidence" value="ECO:0007669"/>
    <property type="project" value="UniProtKB-SubCell"/>
</dbReference>
<evidence type="ECO:0000256" key="3">
    <source>
        <dbReference type="ARBA" id="ARBA00023155"/>
    </source>
</evidence>
<dbReference type="PANTHER" id="PTHR45664:SF12">
    <property type="entry name" value="PANCREAS_DUODENUM HOMEOBOX PROTEIN 1"/>
    <property type="match status" value="1"/>
</dbReference>
<evidence type="ECO:0000256" key="7">
    <source>
        <dbReference type="SAM" id="MobiDB-lite"/>
    </source>
</evidence>
<evidence type="ECO:0000256" key="1">
    <source>
        <dbReference type="ARBA" id="ARBA00004123"/>
    </source>
</evidence>
<dbReference type="GO" id="GO:0000981">
    <property type="term" value="F:DNA-binding transcription factor activity, RNA polymerase II-specific"/>
    <property type="evidence" value="ECO:0007669"/>
    <property type="project" value="InterPro"/>
</dbReference>
<keyword evidence="3 5" id="KW-0371">Homeobox</keyword>
<dbReference type="PANTHER" id="PTHR45664">
    <property type="entry name" value="PROTEIN ZERKNUELLT 1-RELATED"/>
    <property type="match status" value="1"/>
</dbReference>
<dbReference type="InterPro" id="IPR001356">
    <property type="entry name" value="HD"/>
</dbReference>
<dbReference type="GO" id="GO:0045944">
    <property type="term" value="P:positive regulation of transcription by RNA polymerase II"/>
    <property type="evidence" value="ECO:0007669"/>
    <property type="project" value="UniProtKB-ARBA"/>
</dbReference>
<evidence type="ECO:0000313" key="10">
    <source>
        <dbReference type="Proteomes" id="UP000005204"/>
    </source>
</evidence>
<dbReference type="InterPro" id="IPR017970">
    <property type="entry name" value="Homeobox_CS"/>
</dbReference>
<evidence type="ECO:0000256" key="5">
    <source>
        <dbReference type="PROSITE-ProRule" id="PRU00108"/>
    </source>
</evidence>
<sequence length="322" mass="36333">MESWKYNFSNVSQFNPNEVQWNQEMNTSDGAPQVPSTSSYNHQEQSNLSFAMPENPVINNTEAQHKNFKLQPPNQQSCFIRSSNGANAYINNSINAHMNMLNVPTWPRQGTGVPRLVNPAQTWNNIAVNKVNNGGAKKPKRVRTAFTSKQMTELEQEYTLTKYLDRARRLELADILQLNERTIKIWFQNRRMKEKKILTEHLEESEATSTTASSPDLGPLPMYHNNTFSDLMLTEQNQPAQYSLVVPMHGLQTLLQPQTANGIGASSTGAPGTELQQLTLQEFEVNQPTGSSMQASTPPVPNSNNMTWDSSWIHSMNTESEY</sequence>
<dbReference type="PROSITE" id="PS50071">
    <property type="entry name" value="HOMEOBOX_2"/>
    <property type="match status" value="1"/>
</dbReference>
<accession>A0A8R2AT91</accession>
<dbReference type="SMART" id="SM00389">
    <property type="entry name" value="HOX"/>
    <property type="match status" value="1"/>
</dbReference>
<evidence type="ECO:0000259" key="8">
    <source>
        <dbReference type="PROSITE" id="PS50071"/>
    </source>
</evidence>
<dbReference type="EnsemblMetazoa" id="XM_004930517.3">
    <property type="protein sequence ID" value="XP_004930574.3"/>
    <property type="gene ID" value="LOC101740881"/>
</dbReference>
<dbReference type="Gene3D" id="1.10.10.60">
    <property type="entry name" value="Homeodomain-like"/>
    <property type="match status" value="1"/>
</dbReference>
<dbReference type="PRINTS" id="PR00024">
    <property type="entry name" value="HOMEOBOX"/>
</dbReference>
<evidence type="ECO:0000313" key="9">
    <source>
        <dbReference type="EnsemblMetazoa" id="XP_004930574.3"/>
    </source>
</evidence>
<keyword evidence="2 5" id="KW-0238">DNA-binding</keyword>
<evidence type="ECO:0000256" key="2">
    <source>
        <dbReference type="ARBA" id="ARBA00023125"/>
    </source>
</evidence>
<keyword evidence="10" id="KW-1185">Reference proteome</keyword>
<feature type="DNA-binding region" description="Homeobox" evidence="5">
    <location>
        <begin position="139"/>
        <end position="198"/>
    </location>
</feature>
<organism evidence="9 10">
    <name type="scientific">Bombyx mori</name>
    <name type="common">Silk moth</name>
    <dbReference type="NCBI Taxonomy" id="7091"/>
    <lineage>
        <taxon>Eukaryota</taxon>
        <taxon>Metazoa</taxon>
        <taxon>Ecdysozoa</taxon>
        <taxon>Arthropoda</taxon>
        <taxon>Hexapoda</taxon>
        <taxon>Insecta</taxon>
        <taxon>Pterygota</taxon>
        <taxon>Neoptera</taxon>
        <taxon>Endopterygota</taxon>
        <taxon>Lepidoptera</taxon>
        <taxon>Glossata</taxon>
        <taxon>Ditrysia</taxon>
        <taxon>Bombycoidea</taxon>
        <taxon>Bombycidae</taxon>
        <taxon>Bombycinae</taxon>
        <taxon>Bombyx</taxon>
    </lineage>
</organism>